<feature type="domain" description="C2H2-type" evidence="12">
    <location>
        <begin position="599"/>
        <end position="626"/>
    </location>
</feature>
<evidence type="ECO:0000256" key="6">
    <source>
        <dbReference type="ARBA" id="ARBA00023015"/>
    </source>
</evidence>
<evidence type="ECO:0000256" key="11">
    <source>
        <dbReference type="SAM" id="MobiDB-lite"/>
    </source>
</evidence>
<dbReference type="PANTHER" id="PTHR16515:SF66">
    <property type="entry name" value="C2H2-TYPE DOMAIN-CONTAINING PROTEIN"/>
    <property type="match status" value="1"/>
</dbReference>
<dbReference type="FunFam" id="3.30.160.60:FF:000100">
    <property type="entry name" value="Zinc finger 45-like"/>
    <property type="match status" value="2"/>
</dbReference>
<dbReference type="Proteomes" id="UP001178508">
    <property type="component" value="Chromosome 10"/>
</dbReference>
<evidence type="ECO:0000256" key="1">
    <source>
        <dbReference type="ARBA" id="ARBA00004123"/>
    </source>
</evidence>
<dbReference type="GO" id="GO:0010468">
    <property type="term" value="P:regulation of gene expression"/>
    <property type="evidence" value="ECO:0007669"/>
    <property type="project" value="TreeGrafter"/>
</dbReference>
<feature type="domain" description="C2H2-type" evidence="12">
    <location>
        <begin position="205"/>
        <end position="232"/>
    </location>
</feature>
<keyword evidence="6" id="KW-0805">Transcription regulation</keyword>
<feature type="region of interest" description="Disordered" evidence="11">
    <location>
        <begin position="136"/>
        <end position="171"/>
    </location>
</feature>
<dbReference type="Pfam" id="PF13465">
    <property type="entry name" value="zf-H2C2_2"/>
    <property type="match status" value="1"/>
</dbReference>
<evidence type="ECO:0000256" key="10">
    <source>
        <dbReference type="PROSITE-ProRule" id="PRU00042"/>
    </source>
</evidence>
<dbReference type="EMBL" id="OY660873">
    <property type="protein sequence ID" value="CAJ1064879.1"/>
    <property type="molecule type" value="Genomic_DNA"/>
</dbReference>
<dbReference type="Pfam" id="PF13912">
    <property type="entry name" value="zf-C2H2_6"/>
    <property type="match status" value="1"/>
</dbReference>
<dbReference type="InterPro" id="IPR036236">
    <property type="entry name" value="Znf_C2H2_sf"/>
</dbReference>
<evidence type="ECO:0000256" key="4">
    <source>
        <dbReference type="ARBA" id="ARBA00022771"/>
    </source>
</evidence>
<feature type="domain" description="C2H2-type" evidence="12">
    <location>
        <begin position="571"/>
        <end position="598"/>
    </location>
</feature>
<dbReference type="GO" id="GO:0003677">
    <property type="term" value="F:DNA binding"/>
    <property type="evidence" value="ECO:0007669"/>
    <property type="project" value="UniProtKB-KW"/>
</dbReference>
<evidence type="ECO:0000313" key="14">
    <source>
        <dbReference type="Proteomes" id="UP001178508"/>
    </source>
</evidence>
<dbReference type="FunFam" id="3.30.160.60:FF:001290">
    <property type="entry name" value="Zinc finger 45-like"/>
    <property type="match status" value="1"/>
</dbReference>
<evidence type="ECO:0000256" key="3">
    <source>
        <dbReference type="ARBA" id="ARBA00022737"/>
    </source>
</evidence>
<dbReference type="FunFam" id="3.30.160.60:FF:000060">
    <property type="entry name" value="zinc finger protein 436"/>
    <property type="match status" value="1"/>
</dbReference>
<evidence type="ECO:0000256" key="7">
    <source>
        <dbReference type="ARBA" id="ARBA00023125"/>
    </source>
</evidence>
<feature type="domain" description="C2H2-type" evidence="12">
    <location>
        <begin position="374"/>
        <end position="401"/>
    </location>
</feature>
<keyword evidence="14" id="KW-1185">Reference proteome</keyword>
<dbReference type="FunFam" id="3.30.160.60:FF:000394">
    <property type="entry name" value="Zinc finger protein 836"/>
    <property type="match status" value="1"/>
</dbReference>
<evidence type="ECO:0000256" key="5">
    <source>
        <dbReference type="ARBA" id="ARBA00022833"/>
    </source>
</evidence>
<evidence type="ECO:0000256" key="2">
    <source>
        <dbReference type="ARBA" id="ARBA00022723"/>
    </source>
</evidence>
<sequence>MRDNLVFNSETKTILVTVIRTTIDVIKNVKDGTRPEEPNRTSEDLPCTLEMLAEEATRKITAVFSQLSSKLLHENMTLEASVIQLQSDMETLSRDFENARLWRENVLNGCPVLFEQSGLVYTLKPFGKLKLKTGELTEGVAESSPPAADGPDSGERAEETNSESVSSARRQDEILNDATEDYILKSTEESRSAQKVDVGRKSKVFVCEVCNKSFNRQFHLMKHMNTHKDQRPFTCNQCPRKFRNTATYEYHLLRHEEKKFATFKCEICEKTFKTKMYLKTHQLVHTDTRPFVCSTCGKGFKTKHSLQAHQVVHSVEKPHKCSECGESFRYAITLQCHKSTHSGEHPYKCAVCGKAFVKRRSLRTHQSVHRGKIFTCETCGAGFTLQHNLKRHIRIHTGEKPFKCKVCGKSFIQDNKLKVHMLLHGASKSFMCDLCGKTFLYNCQLQKHQRMTHDESRGQITSRRAREPGNRRVIYRRDRTTVDVTPFSCKTCRKGFDTANALKRHEVIHSGQMQYNCDTCGKSFFYKATFDYHQRIHSGERPFGCDVCGKRFIILQALKSHKLQHSGEKPHKCEQCGKTFRIYTNYLRHLRIHTGEKPYECEVCGARFRQLGHVKFHMQVHTGERPYSCSSCGLGFSDSRLLKKHNCSEKYQKVLGNTVSTAHS</sequence>
<proteinExistence type="predicted"/>
<dbReference type="FunFam" id="3.30.160.60:FF:000145">
    <property type="entry name" value="Zinc finger protein 574"/>
    <property type="match status" value="1"/>
</dbReference>
<dbReference type="GO" id="GO:0008270">
    <property type="term" value="F:zinc ion binding"/>
    <property type="evidence" value="ECO:0007669"/>
    <property type="project" value="UniProtKB-KW"/>
</dbReference>
<feature type="domain" description="C2H2-type" evidence="12">
    <location>
        <begin position="487"/>
        <end position="514"/>
    </location>
</feature>
<dbReference type="FunFam" id="3.30.160.60:FF:000624">
    <property type="entry name" value="zinc finger protein 697"/>
    <property type="match status" value="2"/>
</dbReference>
<feature type="domain" description="C2H2-type" evidence="12">
    <location>
        <begin position="319"/>
        <end position="346"/>
    </location>
</feature>
<feature type="domain" description="C2H2-type" evidence="12">
    <location>
        <begin position="430"/>
        <end position="458"/>
    </location>
</feature>
<dbReference type="FunFam" id="3.30.160.60:FF:000072">
    <property type="entry name" value="zinc finger protein 143 isoform X1"/>
    <property type="match status" value="1"/>
</dbReference>
<dbReference type="SUPFAM" id="SSF57667">
    <property type="entry name" value="beta-beta-alpha zinc fingers"/>
    <property type="match status" value="8"/>
</dbReference>
<dbReference type="FunFam" id="3.30.160.60:FF:001009">
    <property type="entry name" value="Zinc finger protein 26"/>
    <property type="match status" value="1"/>
</dbReference>
<feature type="domain" description="C2H2-type" evidence="12">
    <location>
        <begin position="515"/>
        <end position="542"/>
    </location>
</feature>
<feature type="domain" description="C2H2-type" evidence="12">
    <location>
        <begin position="402"/>
        <end position="429"/>
    </location>
</feature>
<reference evidence="13" key="1">
    <citation type="submission" date="2023-08" db="EMBL/GenBank/DDBJ databases">
        <authorList>
            <person name="Alioto T."/>
            <person name="Alioto T."/>
            <person name="Gomez Garrido J."/>
        </authorList>
    </citation>
    <scope>NUCLEOTIDE SEQUENCE</scope>
</reference>
<evidence type="ECO:0000313" key="13">
    <source>
        <dbReference type="EMBL" id="CAJ1064879.1"/>
    </source>
</evidence>
<dbReference type="PANTHER" id="PTHR16515">
    <property type="entry name" value="PR DOMAIN ZINC FINGER PROTEIN"/>
    <property type="match status" value="1"/>
</dbReference>
<dbReference type="FunFam" id="3.30.160.60:FF:000688">
    <property type="entry name" value="zinc finger protein 197 isoform X1"/>
    <property type="match status" value="1"/>
</dbReference>
<feature type="domain" description="C2H2-type" evidence="12">
    <location>
        <begin position="627"/>
        <end position="654"/>
    </location>
</feature>
<dbReference type="Gene3D" id="3.30.160.60">
    <property type="entry name" value="Classic Zinc Finger"/>
    <property type="match status" value="14"/>
</dbReference>
<keyword evidence="4 10" id="KW-0863">Zinc-finger</keyword>
<evidence type="ECO:0000256" key="8">
    <source>
        <dbReference type="ARBA" id="ARBA00023163"/>
    </source>
</evidence>
<dbReference type="AlphaFoldDB" id="A0AAV1FVH1"/>
<dbReference type="InterPro" id="IPR013087">
    <property type="entry name" value="Znf_C2H2_type"/>
</dbReference>
<keyword evidence="2" id="KW-0479">Metal-binding</keyword>
<dbReference type="Pfam" id="PF00096">
    <property type="entry name" value="zf-C2H2"/>
    <property type="match status" value="7"/>
</dbReference>
<feature type="domain" description="C2H2-type" evidence="12">
    <location>
        <begin position="291"/>
        <end position="318"/>
    </location>
</feature>
<evidence type="ECO:0000259" key="12">
    <source>
        <dbReference type="PROSITE" id="PS50157"/>
    </source>
</evidence>
<dbReference type="GO" id="GO:0005634">
    <property type="term" value="C:nucleus"/>
    <property type="evidence" value="ECO:0007669"/>
    <property type="project" value="UniProtKB-SubCell"/>
</dbReference>
<feature type="domain" description="C2H2-type" evidence="12">
    <location>
        <begin position="347"/>
        <end position="372"/>
    </location>
</feature>
<keyword evidence="8" id="KW-0804">Transcription</keyword>
<feature type="domain" description="C2H2-type" evidence="12">
    <location>
        <begin position="543"/>
        <end position="570"/>
    </location>
</feature>
<keyword evidence="5" id="KW-0862">Zinc</keyword>
<evidence type="ECO:0000256" key="9">
    <source>
        <dbReference type="ARBA" id="ARBA00023242"/>
    </source>
</evidence>
<keyword evidence="7" id="KW-0238">DNA-binding</keyword>
<feature type="domain" description="C2H2-type" evidence="12">
    <location>
        <begin position="263"/>
        <end position="290"/>
    </location>
</feature>
<dbReference type="PROSITE" id="PS00028">
    <property type="entry name" value="ZINC_FINGER_C2H2_1"/>
    <property type="match status" value="14"/>
</dbReference>
<gene>
    <name evidence="13" type="ORF">XNOV1_A042070</name>
</gene>
<name>A0AAV1FVH1_XYRNO</name>
<dbReference type="InterPro" id="IPR050331">
    <property type="entry name" value="Zinc_finger"/>
</dbReference>
<keyword evidence="9" id="KW-0539">Nucleus</keyword>
<dbReference type="PROSITE" id="PS50157">
    <property type="entry name" value="ZINC_FINGER_C2H2_2"/>
    <property type="match status" value="15"/>
</dbReference>
<feature type="domain" description="C2H2-type" evidence="12">
    <location>
        <begin position="233"/>
        <end position="260"/>
    </location>
</feature>
<accession>A0AAV1FVH1</accession>
<dbReference type="FunFam" id="3.30.160.60:FF:000213">
    <property type="entry name" value="Zinc finger protein 624"/>
    <property type="match status" value="1"/>
</dbReference>
<dbReference type="SMART" id="SM00355">
    <property type="entry name" value="ZnF_C2H2"/>
    <property type="match status" value="15"/>
</dbReference>
<comment type="subcellular location">
    <subcellularLocation>
        <location evidence="1">Nucleus</location>
    </subcellularLocation>
</comment>
<organism evidence="13 14">
    <name type="scientific">Xyrichtys novacula</name>
    <name type="common">Pearly razorfish</name>
    <name type="synonym">Hemipteronotus novacula</name>
    <dbReference type="NCBI Taxonomy" id="13765"/>
    <lineage>
        <taxon>Eukaryota</taxon>
        <taxon>Metazoa</taxon>
        <taxon>Chordata</taxon>
        <taxon>Craniata</taxon>
        <taxon>Vertebrata</taxon>
        <taxon>Euteleostomi</taxon>
        <taxon>Actinopterygii</taxon>
        <taxon>Neopterygii</taxon>
        <taxon>Teleostei</taxon>
        <taxon>Neoteleostei</taxon>
        <taxon>Acanthomorphata</taxon>
        <taxon>Eupercaria</taxon>
        <taxon>Labriformes</taxon>
        <taxon>Labridae</taxon>
        <taxon>Xyrichtys</taxon>
    </lineage>
</organism>
<protein>
    <submittedName>
        <fullName evidence="13">Zinc finger protein 2 homolog</fullName>
    </submittedName>
</protein>
<keyword evidence="3" id="KW-0677">Repeat</keyword>